<evidence type="ECO:0000313" key="7">
    <source>
        <dbReference type="EMBL" id="CAD9722334.1"/>
    </source>
</evidence>
<gene>
    <name evidence="7" type="ORF">CROS1312_LOCUS1602</name>
    <name evidence="8" type="ORF">CROS1456_LOCUS5468</name>
    <name evidence="9" type="ORF">HKI87_09g60640</name>
</gene>
<organism evidence="7">
    <name type="scientific">Chloropicon roscoffensis</name>
    <dbReference type="NCBI Taxonomy" id="1461544"/>
    <lineage>
        <taxon>Eukaryota</taxon>
        <taxon>Viridiplantae</taxon>
        <taxon>Chlorophyta</taxon>
        <taxon>Chloropicophyceae</taxon>
        <taxon>Chloropicales</taxon>
        <taxon>Chloropicaceae</taxon>
        <taxon>Chloropicon</taxon>
    </lineage>
</organism>
<protein>
    <recommendedName>
        <fullName evidence="6">V-type proton ATPase subunit G</fullName>
    </recommendedName>
</protein>
<evidence type="ECO:0000256" key="1">
    <source>
        <dbReference type="ARBA" id="ARBA00003847"/>
    </source>
</evidence>
<proteinExistence type="inferred from homology"/>
<evidence type="ECO:0000256" key="2">
    <source>
        <dbReference type="ARBA" id="ARBA00010066"/>
    </source>
</evidence>
<dbReference type="EMBL" id="CP151509">
    <property type="protein sequence ID" value="WZN64507.1"/>
    <property type="molecule type" value="Genomic_DNA"/>
</dbReference>
<name>A0A7S2X4C8_9CHLO</name>
<dbReference type="EMBL" id="HBHZ01007083">
    <property type="protein sequence ID" value="CAE0192378.1"/>
    <property type="molecule type" value="Transcribed_RNA"/>
</dbReference>
<dbReference type="PANTHER" id="PTHR12713:SF11">
    <property type="entry name" value="V-TYPE PROTON ATPASE SUBUNIT G"/>
    <property type="match status" value="1"/>
</dbReference>
<evidence type="ECO:0000313" key="9">
    <source>
        <dbReference type="EMBL" id="WZN64507.1"/>
    </source>
</evidence>
<evidence type="ECO:0000256" key="5">
    <source>
        <dbReference type="ARBA" id="ARBA00023065"/>
    </source>
</evidence>
<evidence type="ECO:0000256" key="6">
    <source>
        <dbReference type="RuleBase" id="RU364019"/>
    </source>
</evidence>
<dbReference type="InterPro" id="IPR005124">
    <property type="entry name" value="V-ATPase_G"/>
</dbReference>
<accession>A0A7S2X4C8</accession>
<dbReference type="Proteomes" id="UP001472866">
    <property type="component" value="Chromosome 09"/>
</dbReference>
<dbReference type="GO" id="GO:0016887">
    <property type="term" value="F:ATP hydrolysis activity"/>
    <property type="evidence" value="ECO:0007669"/>
    <property type="project" value="TreeGrafter"/>
</dbReference>
<dbReference type="GO" id="GO:0046961">
    <property type="term" value="F:proton-transporting ATPase activity, rotational mechanism"/>
    <property type="evidence" value="ECO:0007669"/>
    <property type="project" value="InterPro"/>
</dbReference>
<reference evidence="9 10" key="2">
    <citation type="submission" date="2024-03" db="EMBL/GenBank/DDBJ databases">
        <title>Complete genome sequence of the green alga Chloropicon roscoffensis RCC1871.</title>
        <authorList>
            <person name="Lemieux C."/>
            <person name="Pombert J.-F."/>
            <person name="Otis C."/>
            <person name="Turmel M."/>
        </authorList>
    </citation>
    <scope>NUCLEOTIDE SEQUENCE [LARGE SCALE GENOMIC DNA]</scope>
    <source>
        <strain evidence="9 10">RCC1871</strain>
    </source>
</reference>
<evidence type="ECO:0000256" key="3">
    <source>
        <dbReference type="ARBA" id="ARBA00022448"/>
    </source>
</evidence>
<keyword evidence="5 6" id="KW-0406">Ion transport</keyword>
<dbReference type="PANTHER" id="PTHR12713">
    <property type="entry name" value="VACUOLAR ATP SYNTHASE SUBUNIT G"/>
    <property type="match status" value="1"/>
</dbReference>
<comment type="subunit">
    <text evidence="6">V-ATPase is a heteromultimeric enzyme made up of two complexes: the ATP-hydrolytic V1 complex and the proton translocation V0 complex.</text>
</comment>
<keyword evidence="4 6" id="KW-0375">Hydrogen ion transport</keyword>
<evidence type="ECO:0000313" key="10">
    <source>
        <dbReference type="Proteomes" id="UP001472866"/>
    </source>
</evidence>
<keyword evidence="10" id="KW-1185">Reference proteome</keyword>
<dbReference type="AlphaFoldDB" id="A0A7S2X4C8"/>
<evidence type="ECO:0000313" key="8">
    <source>
        <dbReference type="EMBL" id="CAE0192378.1"/>
    </source>
</evidence>
<dbReference type="NCBIfam" id="TIGR01147">
    <property type="entry name" value="V_ATP_synt_G"/>
    <property type="match status" value="1"/>
</dbReference>
<evidence type="ECO:0000256" key="4">
    <source>
        <dbReference type="ARBA" id="ARBA00022781"/>
    </source>
</evidence>
<dbReference type="Pfam" id="PF03179">
    <property type="entry name" value="V-ATPase_G"/>
    <property type="match status" value="1"/>
</dbReference>
<keyword evidence="3 6" id="KW-0813">Transport</keyword>
<dbReference type="GO" id="GO:0000221">
    <property type="term" value="C:vacuolar proton-transporting V-type ATPase, V1 domain"/>
    <property type="evidence" value="ECO:0007669"/>
    <property type="project" value="TreeGrafter"/>
</dbReference>
<comment type="similarity">
    <text evidence="2 6">Belongs to the V-ATPase G subunit family.</text>
</comment>
<sequence length="105" mass="11820">MASNTHIGELLKAEEEAVATVTAARKEKTDLLRQATAEADREVLAYRQQLEQQYQAMLQQGGADTKGNLVRLEQETGRTIESMKQRVQQKSQQVANILVDHVKRT</sequence>
<dbReference type="EMBL" id="HBHM01002030">
    <property type="protein sequence ID" value="CAD9722334.1"/>
    <property type="molecule type" value="Transcribed_RNA"/>
</dbReference>
<reference evidence="7" key="1">
    <citation type="submission" date="2021-01" db="EMBL/GenBank/DDBJ databases">
        <authorList>
            <person name="Corre E."/>
            <person name="Pelletier E."/>
            <person name="Niang G."/>
            <person name="Scheremetjew M."/>
            <person name="Finn R."/>
            <person name="Kale V."/>
            <person name="Holt S."/>
            <person name="Cochrane G."/>
            <person name="Meng A."/>
            <person name="Brown T."/>
            <person name="Cohen L."/>
        </authorList>
    </citation>
    <scope>NUCLEOTIDE SEQUENCE</scope>
    <source>
        <strain evidence="8">RCC1871</strain>
        <strain evidence="7">RCC2335</strain>
    </source>
</reference>
<comment type="function">
    <text evidence="1">Catalytic subunit of the peripheral V1 complex of vacuolar ATPase (V-ATPase). V-ATPase is responsible for acidifying a variety of intracellular compartments in eukaryotic cells.</text>
</comment>
<comment type="function">
    <text evidence="6">Subunit of the V1 complex of vacuolar(H+)-ATPase (V-ATPase), a multisubunit enzyme composed of a peripheral complex (V1) that hydrolyzes ATP and a membrane integral complex (V0) that translocates protons. V-ATPase is responsible for acidifying and maintaining the pH of intracellular compartments and in some cell types, is targeted to the plasma membrane, where it is responsible for acidifying the extracellular environment.</text>
</comment>
<dbReference type="Gene3D" id="1.20.5.2950">
    <property type="match status" value="1"/>
</dbReference>